<reference evidence="2" key="1">
    <citation type="submission" date="2018-05" db="EMBL/GenBank/DDBJ databases">
        <authorList>
            <person name="Lanie J.A."/>
            <person name="Ng W.-L."/>
            <person name="Kazmierczak K.M."/>
            <person name="Andrzejewski T.M."/>
            <person name="Davidsen T.M."/>
            <person name="Wayne K.J."/>
            <person name="Tettelin H."/>
            <person name="Glass J.I."/>
            <person name="Rusch D."/>
            <person name="Podicherti R."/>
            <person name="Tsui H.-C.T."/>
            <person name="Winkler M.E."/>
        </authorList>
    </citation>
    <scope>NUCLEOTIDE SEQUENCE</scope>
</reference>
<gene>
    <name evidence="2" type="ORF">METZ01_LOCUS18894</name>
</gene>
<keyword evidence="1" id="KW-0472">Membrane</keyword>
<keyword evidence="1" id="KW-0812">Transmembrane</keyword>
<feature type="transmembrane region" description="Helical" evidence="1">
    <location>
        <begin position="116"/>
        <end position="135"/>
    </location>
</feature>
<feature type="transmembrane region" description="Helical" evidence="1">
    <location>
        <begin position="87"/>
        <end position="109"/>
    </location>
</feature>
<dbReference type="EMBL" id="UINC01000974">
    <property type="protein sequence ID" value="SUZ66040.1"/>
    <property type="molecule type" value="Genomic_DNA"/>
</dbReference>
<protein>
    <recommendedName>
        <fullName evidence="3">DUF1634 domain-containing protein</fullName>
    </recommendedName>
</protein>
<organism evidence="2">
    <name type="scientific">marine metagenome</name>
    <dbReference type="NCBI Taxonomy" id="408172"/>
    <lineage>
        <taxon>unclassified sequences</taxon>
        <taxon>metagenomes</taxon>
        <taxon>ecological metagenomes</taxon>
    </lineage>
</organism>
<evidence type="ECO:0008006" key="3">
    <source>
        <dbReference type="Google" id="ProtNLM"/>
    </source>
</evidence>
<name>A0A381PGH1_9ZZZZ</name>
<sequence length="139" mass="15578">MENTSAFENASEQQLYAKIVYHMNHLGLFALVAGFALYLTGMLTPHVPLEDLPQYWSLPLEQYLEKTGALTGWQWISELGYGDVAPLLGVAVLASITLVCYLVLFFQFLQRGIKPLVVITVIELFFMLLSASNLIQISH</sequence>
<accession>A0A381PGH1</accession>
<proteinExistence type="predicted"/>
<keyword evidence="1" id="KW-1133">Transmembrane helix</keyword>
<evidence type="ECO:0000256" key="1">
    <source>
        <dbReference type="SAM" id="Phobius"/>
    </source>
</evidence>
<feature type="transmembrane region" description="Helical" evidence="1">
    <location>
        <begin position="26"/>
        <end position="47"/>
    </location>
</feature>
<dbReference type="AlphaFoldDB" id="A0A381PGH1"/>
<evidence type="ECO:0000313" key="2">
    <source>
        <dbReference type="EMBL" id="SUZ66040.1"/>
    </source>
</evidence>